<comment type="caution">
    <text evidence="1">The sequence shown here is derived from an EMBL/GenBank/DDBJ whole genome shotgun (WGS) entry which is preliminary data.</text>
</comment>
<accession>A0A9D1MAT1</accession>
<dbReference type="Proteomes" id="UP000824109">
    <property type="component" value="Unassembled WGS sequence"/>
</dbReference>
<sequence length="64" mass="6582">MNSSGGRWGISDSQIVTSLKADGSSATGTSLSTVSKECSAGVTYYIMPKDRSATVTSVSFAPNM</sequence>
<name>A0A9D1MAT1_9FIRM</name>
<organism evidence="1 2">
    <name type="scientific">Candidatus Ornithomonoglobus merdipullorum</name>
    <dbReference type="NCBI Taxonomy" id="2840895"/>
    <lineage>
        <taxon>Bacteria</taxon>
        <taxon>Bacillati</taxon>
        <taxon>Bacillota</taxon>
        <taxon>Clostridia</taxon>
        <taxon>Candidatus Ornithomonoglobus</taxon>
    </lineage>
</organism>
<dbReference type="AlphaFoldDB" id="A0A9D1MAT1"/>
<reference evidence="1" key="1">
    <citation type="submission" date="2020-10" db="EMBL/GenBank/DDBJ databases">
        <authorList>
            <person name="Gilroy R."/>
        </authorList>
    </citation>
    <scope>NUCLEOTIDE SEQUENCE</scope>
    <source>
        <strain evidence="1">USAMLcec3-3695</strain>
    </source>
</reference>
<evidence type="ECO:0000313" key="1">
    <source>
        <dbReference type="EMBL" id="HIU56831.1"/>
    </source>
</evidence>
<proteinExistence type="predicted"/>
<reference evidence="1" key="2">
    <citation type="journal article" date="2021" name="PeerJ">
        <title>Extensive microbial diversity within the chicken gut microbiome revealed by metagenomics and culture.</title>
        <authorList>
            <person name="Gilroy R."/>
            <person name="Ravi A."/>
            <person name="Getino M."/>
            <person name="Pursley I."/>
            <person name="Horton D.L."/>
            <person name="Alikhan N.F."/>
            <person name="Baker D."/>
            <person name="Gharbi K."/>
            <person name="Hall N."/>
            <person name="Watson M."/>
            <person name="Adriaenssens E.M."/>
            <person name="Foster-Nyarko E."/>
            <person name="Jarju S."/>
            <person name="Secka A."/>
            <person name="Antonio M."/>
            <person name="Oren A."/>
            <person name="Chaudhuri R.R."/>
            <person name="La Ragione R."/>
            <person name="Hildebrand F."/>
            <person name="Pallen M.J."/>
        </authorList>
    </citation>
    <scope>NUCLEOTIDE SEQUENCE</scope>
    <source>
        <strain evidence="1">USAMLcec3-3695</strain>
    </source>
</reference>
<protein>
    <submittedName>
        <fullName evidence="1">Uncharacterized protein</fullName>
    </submittedName>
</protein>
<evidence type="ECO:0000313" key="2">
    <source>
        <dbReference type="Proteomes" id="UP000824109"/>
    </source>
</evidence>
<dbReference type="EMBL" id="DVNB01000033">
    <property type="protein sequence ID" value="HIU56831.1"/>
    <property type="molecule type" value="Genomic_DNA"/>
</dbReference>
<gene>
    <name evidence="1" type="ORF">IAA61_03335</name>
</gene>